<dbReference type="SUPFAM" id="SSF47943">
    <property type="entry name" value="Retrovirus capsid protein, N-terminal core domain"/>
    <property type="match status" value="1"/>
</dbReference>
<dbReference type="EMBL" id="JAUNZN010000018">
    <property type="protein sequence ID" value="KAK4810545.1"/>
    <property type="molecule type" value="Genomic_DNA"/>
</dbReference>
<sequence>MDPRDRRTSSRHRGILGENLRSPDRRALSKTPGKGGCLPIRCCESPTGLGYKALRKSGGGDPLTRKQLIEYCNNWQSTYILEDQEKWPKNGTLRYNTILQLMLFCRQEGKWDEVPYADLFFTLRNHPEWQKQCGMIPQDSIILTLEKQGRNKTLGKGCLKRGQEEDDLEFTVAPRQRLGENPDWNDLQVILDTLLDGTEKKMVLNTAQKQVEGAHANGDLQGTIDQNFPATDPEWDPNQPGPPGAFNKVSEMDTVWHKARYAKSD</sequence>
<dbReference type="InterPro" id="IPR050462">
    <property type="entry name" value="Retroviral_Gag-Pol_poly"/>
</dbReference>
<comment type="caution">
    <text evidence="3">The sequence shown here is derived from an EMBL/GenBank/DDBJ whole genome shotgun (WGS) entry which is preliminary data.</text>
</comment>
<dbReference type="AlphaFoldDB" id="A0AAN7RP95"/>
<dbReference type="SUPFAM" id="SSF47836">
    <property type="entry name" value="Retroviral matrix proteins"/>
    <property type="match status" value="1"/>
</dbReference>
<organism evidence="3 4">
    <name type="scientific">Mycteria americana</name>
    <name type="common">Wood stork</name>
    <dbReference type="NCBI Taxonomy" id="33587"/>
    <lineage>
        <taxon>Eukaryota</taxon>
        <taxon>Metazoa</taxon>
        <taxon>Chordata</taxon>
        <taxon>Craniata</taxon>
        <taxon>Vertebrata</taxon>
        <taxon>Euteleostomi</taxon>
        <taxon>Archelosauria</taxon>
        <taxon>Archosauria</taxon>
        <taxon>Dinosauria</taxon>
        <taxon>Saurischia</taxon>
        <taxon>Theropoda</taxon>
        <taxon>Coelurosauria</taxon>
        <taxon>Aves</taxon>
        <taxon>Neognathae</taxon>
        <taxon>Neoaves</taxon>
        <taxon>Aequornithes</taxon>
        <taxon>Ciconiiformes</taxon>
        <taxon>Ciconiidae</taxon>
        <taxon>Mycteria</taxon>
    </lineage>
</organism>
<dbReference type="Gene3D" id="1.10.150.180">
    <property type="entry name" value="Gamma-retroviral matrix domain"/>
    <property type="match status" value="1"/>
</dbReference>
<dbReference type="GO" id="GO:0019068">
    <property type="term" value="P:virion assembly"/>
    <property type="evidence" value="ECO:0007669"/>
    <property type="project" value="InterPro"/>
</dbReference>
<name>A0AAN7RP95_MYCAM</name>
<evidence type="ECO:0000313" key="3">
    <source>
        <dbReference type="EMBL" id="KAK4810545.1"/>
    </source>
</evidence>
<dbReference type="Pfam" id="PF02093">
    <property type="entry name" value="Gag_p30"/>
    <property type="match status" value="1"/>
</dbReference>
<dbReference type="PANTHER" id="PTHR33166">
    <property type="entry name" value="GAG_P30 DOMAIN-CONTAINING PROTEIN"/>
    <property type="match status" value="1"/>
</dbReference>
<proteinExistence type="predicted"/>
<accession>A0AAN7RP95</accession>
<evidence type="ECO:0000313" key="4">
    <source>
        <dbReference type="Proteomes" id="UP001333110"/>
    </source>
</evidence>
<dbReference type="Gene3D" id="1.10.375.10">
    <property type="entry name" value="Human Immunodeficiency Virus Type 1 Capsid Protein"/>
    <property type="match status" value="1"/>
</dbReference>
<evidence type="ECO:0000259" key="2">
    <source>
        <dbReference type="Pfam" id="PF02093"/>
    </source>
</evidence>
<dbReference type="InterPro" id="IPR010999">
    <property type="entry name" value="Retrovr_matrix"/>
</dbReference>
<feature type="region of interest" description="Disordered" evidence="1">
    <location>
        <begin position="1"/>
        <end position="32"/>
    </location>
</feature>
<dbReference type="Proteomes" id="UP001333110">
    <property type="component" value="Unassembled WGS sequence"/>
</dbReference>
<protein>
    <recommendedName>
        <fullName evidence="2">Core shell protein Gag P30 domain-containing protein</fullName>
    </recommendedName>
</protein>
<keyword evidence="4" id="KW-1185">Reference proteome</keyword>
<reference evidence="3 4" key="1">
    <citation type="journal article" date="2023" name="J. Hered.">
        <title>Chromosome-level genome of the wood stork (Mycteria americana) provides insight into avian chromosome evolution.</title>
        <authorList>
            <person name="Flamio R. Jr."/>
            <person name="Ramstad K.M."/>
        </authorList>
    </citation>
    <scope>NUCLEOTIDE SEQUENCE [LARGE SCALE GENOMIC DNA]</scope>
    <source>
        <strain evidence="3">JAX WOST 10</strain>
    </source>
</reference>
<gene>
    <name evidence="3" type="ORF">QYF61_004508</name>
</gene>
<feature type="region of interest" description="Disordered" evidence="1">
    <location>
        <begin position="213"/>
        <end position="251"/>
    </location>
</feature>
<dbReference type="InterPro" id="IPR008919">
    <property type="entry name" value="Retrov_capsid_N"/>
</dbReference>
<dbReference type="InterPro" id="IPR003036">
    <property type="entry name" value="Gag_P30"/>
</dbReference>
<evidence type="ECO:0000256" key="1">
    <source>
        <dbReference type="SAM" id="MobiDB-lite"/>
    </source>
</evidence>
<dbReference type="InterPro" id="IPR036946">
    <property type="entry name" value="G_retro_matrix_sf"/>
</dbReference>
<feature type="domain" description="Core shell protein Gag P30" evidence="2">
    <location>
        <begin position="180"/>
        <end position="237"/>
    </location>
</feature>